<dbReference type="InterPro" id="IPR002067">
    <property type="entry name" value="MCP"/>
</dbReference>
<gene>
    <name evidence="10" type="ORF">OFUS_LOCUS19834</name>
</gene>
<evidence type="ECO:0000313" key="11">
    <source>
        <dbReference type="Proteomes" id="UP000749559"/>
    </source>
</evidence>
<keyword evidence="5" id="KW-0677">Repeat</keyword>
<evidence type="ECO:0000256" key="2">
    <source>
        <dbReference type="ARBA" id="ARBA00006375"/>
    </source>
</evidence>
<keyword evidence="6" id="KW-0999">Mitochondrion inner membrane</keyword>
<dbReference type="GO" id="GO:0005743">
    <property type="term" value="C:mitochondrial inner membrane"/>
    <property type="evidence" value="ECO:0007669"/>
    <property type="project" value="UniProtKB-SubCell"/>
</dbReference>
<keyword evidence="4 9" id="KW-0812">Transmembrane</keyword>
<dbReference type="InterPro" id="IPR023395">
    <property type="entry name" value="MCP_dom_sf"/>
</dbReference>
<evidence type="ECO:0000256" key="3">
    <source>
        <dbReference type="ARBA" id="ARBA00022448"/>
    </source>
</evidence>
<keyword evidence="3 9" id="KW-0813">Transport</keyword>
<dbReference type="Pfam" id="PF00153">
    <property type="entry name" value="Mito_carr"/>
    <property type="match status" value="3"/>
</dbReference>
<dbReference type="OrthoDB" id="270584at2759"/>
<keyword evidence="8" id="KW-0472">Membrane</keyword>
<sequence>KQKLEMSEKDVRKSTETIVKTFVAGGLAGICAKTTVAPFDRVKILLQAHNQHYKHLGVLSTIKGVSVKEGLVGLYKGNGAQMVRIFPYAAIQFMTYEQYKKILKERYKFTKRPHLPNLIAGSCGGMTAVLITYPLDIIRARLAFQVTGEHMYVGIIHAAKTIFTCEGGLRALYKGIWPTMLGMALYAGPSFYGFDTLKSICLERFPETCGTTTAGHNGPIHLTVPAKVLCGGFAGAFAQTIAYPLDVVRRRMQLAIMLPDAHKFRTMHETLTIVLKEHGIRRGLYRGLSVNYIRVIPMVSMSFTSYELFKQIFGLETGLEGS</sequence>
<evidence type="ECO:0000256" key="4">
    <source>
        <dbReference type="ARBA" id="ARBA00022692"/>
    </source>
</evidence>
<protein>
    <submittedName>
        <fullName evidence="10">Uncharacterized protein</fullName>
    </submittedName>
</protein>
<evidence type="ECO:0000256" key="7">
    <source>
        <dbReference type="ARBA" id="ARBA00023128"/>
    </source>
</evidence>
<evidence type="ECO:0000256" key="1">
    <source>
        <dbReference type="ARBA" id="ARBA00004448"/>
    </source>
</evidence>
<dbReference type="PROSITE" id="PS50920">
    <property type="entry name" value="SOLCAR"/>
    <property type="match status" value="3"/>
</dbReference>
<dbReference type="PRINTS" id="PR00926">
    <property type="entry name" value="MITOCARRIER"/>
</dbReference>
<dbReference type="PRINTS" id="PR00928">
    <property type="entry name" value="GRAVESDC"/>
</dbReference>
<evidence type="ECO:0000256" key="5">
    <source>
        <dbReference type="ARBA" id="ARBA00022737"/>
    </source>
</evidence>
<dbReference type="EMBL" id="CAIIXF020000009">
    <property type="protein sequence ID" value="CAH1795269.1"/>
    <property type="molecule type" value="Genomic_DNA"/>
</dbReference>
<evidence type="ECO:0000313" key="10">
    <source>
        <dbReference type="EMBL" id="CAH1795269.1"/>
    </source>
</evidence>
<comment type="caution">
    <text evidence="10">The sequence shown here is derived from an EMBL/GenBank/DDBJ whole genome shotgun (WGS) entry which is preliminary data.</text>
</comment>
<feature type="non-terminal residue" evidence="10">
    <location>
        <position position="1"/>
    </location>
</feature>
<organism evidence="10 11">
    <name type="scientific">Owenia fusiformis</name>
    <name type="common">Polychaete worm</name>
    <dbReference type="NCBI Taxonomy" id="6347"/>
    <lineage>
        <taxon>Eukaryota</taxon>
        <taxon>Metazoa</taxon>
        <taxon>Spiralia</taxon>
        <taxon>Lophotrochozoa</taxon>
        <taxon>Annelida</taxon>
        <taxon>Polychaeta</taxon>
        <taxon>Sedentaria</taxon>
        <taxon>Canalipalpata</taxon>
        <taxon>Sabellida</taxon>
        <taxon>Oweniida</taxon>
        <taxon>Oweniidae</taxon>
        <taxon>Owenia</taxon>
    </lineage>
</organism>
<dbReference type="AlphaFoldDB" id="A0A8J1U6A4"/>
<dbReference type="SUPFAM" id="SSF103506">
    <property type="entry name" value="Mitochondrial carrier"/>
    <property type="match status" value="1"/>
</dbReference>
<dbReference type="PANTHER" id="PTHR24089">
    <property type="entry name" value="SOLUTE CARRIER FAMILY 25"/>
    <property type="match status" value="1"/>
</dbReference>
<comment type="subcellular location">
    <subcellularLocation>
        <location evidence="1">Mitochondrion inner membrane</location>
        <topology evidence="1">Multi-pass membrane protein</topology>
    </subcellularLocation>
</comment>
<dbReference type="GO" id="GO:0055085">
    <property type="term" value="P:transmembrane transport"/>
    <property type="evidence" value="ECO:0007669"/>
    <property type="project" value="InterPro"/>
</dbReference>
<dbReference type="Gene3D" id="1.50.40.10">
    <property type="entry name" value="Mitochondrial carrier domain"/>
    <property type="match status" value="1"/>
</dbReference>
<evidence type="ECO:0000256" key="9">
    <source>
        <dbReference type="RuleBase" id="RU000488"/>
    </source>
</evidence>
<proteinExistence type="inferred from homology"/>
<dbReference type="InterPro" id="IPR018108">
    <property type="entry name" value="MCP_transmembrane"/>
</dbReference>
<evidence type="ECO:0000256" key="8">
    <source>
        <dbReference type="ARBA" id="ARBA00023136"/>
    </source>
</evidence>
<dbReference type="InterPro" id="IPR002167">
    <property type="entry name" value="GDC-like"/>
</dbReference>
<keyword evidence="11" id="KW-1185">Reference proteome</keyword>
<dbReference type="Proteomes" id="UP000749559">
    <property type="component" value="Unassembled WGS sequence"/>
</dbReference>
<keyword evidence="7" id="KW-0496">Mitochondrion</keyword>
<comment type="similarity">
    <text evidence="2 9">Belongs to the mitochondrial carrier (TC 2.A.29) family.</text>
</comment>
<accession>A0A8J1U6A4</accession>
<evidence type="ECO:0000256" key="6">
    <source>
        <dbReference type="ARBA" id="ARBA00022792"/>
    </source>
</evidence>
<reference evidence="10" key="1">
    <citation type="submission" date="2022-03" db="EMBL/GenBank/DDBJ databases">
        <authorList>
            <person name="Martin C."/>
        </authorList>
    </citation>
    <scope>NUCLEOTIDE SEQUENCE</scope>
</reference>
<name>A0A8J1U6A4_OWEFU</name>